<dbReference type="PROSITE" id="PS51677">
    <property type="entry name" value="NODB"/>
    <property type="match status" value="1"/>
</dbReference>
<dbReference type="InterPro" id="IPR050248">
    <property type="entry name" value="Polysacc_deacetylase_ArnD"/>
</dbReference>
<dbReference type="AlphaFoldDB" id="A0A5C6ZDI2"/>
<reference evidence="4 5" key="1">
    <citation type="submission" date="2019-08" db="EMBL/GenBank/DDBJ databases">
        <title>Genomes of Subsaximicrobium wynnwilliamsii strains.</title>
        <authorList>
            <person name="Bowman J.P."/>
        </authorList>
    </citation>
    <scope>NUCLEOTIDE SEQUENCE [LARGE SCALE GENOMIC DNA]</scope>
    <source>
        <strain evidence="4 5">2-80-2</strain>
    </source>
</reference>
<dbReference type="PANTHER" id="PTHR10587">
    <property type="entry name" value="GLYCOSYL TRANSFERASE-RELATED"/>
    <property type="match status" value="1"/>
</dbReference>
<dbReference type="PANTHER" id="PTHR10587:SF133">
    <property type="entry name" value="CHITIN DEACETYLASE 1-RELATED"/>
    <property type="match status" value="1"/>
</dbReference>
<dbReference type="CDD" id="cd10917">
    <property type="entry name" value="CE4_NodB_like_6s_7s"/>
    <property type="match status" value="1"/>
</dbReference>
<gene>
    <name evidence="4" type="ORF">ESY86_14310</name>
</gene>
<accession>A0A5C6ZDI2</accession>
<keyword evidence="2" id="KW-0378">Hydrolase</keyword>
<name>A0A5C6ZDI2_9FLAO</name>
<dbReference type="InterPro" id="IPR002509">
    <property type="entry name" value="NODB_dom"/>
</dbReference>
<evidence type="ECO:0000256" key="2">
    <source>
        <dbReference type="ARBA" id="ARBA00022801"/>
    </source>
</evidence>
<dbReference type="Gene3D" id="3.20.20.370">
    <property type="entry name" value="Glycoside hydrolase/deacetylase"/>
    <property type="match status" value="1"/>
</dbReference>
<dbReference type="SUPFAM" id="SSF88713">
    <property type="entry name" value="Glycoside hydrolase/deacetylase"/>
    <property type="match status" value="1"/>
</dbReference>
<dbReference type="Proteomes" id="UP000321578">
    <property type="component" value="Unassembled WGS sequence"/>
</dbReference>
<evidence type="ECO:0000256" key="1">
    <source>
        <dbReference type="ARBA" id="ARBA00022723"/>
    </source>
</evidence>
<dbReference type="GO" id="GO:0016810">
    <property type="term" value="F:hydrolase activity, acting on carbon-nitrogen (but not peptide) bonds"/>
    <property type="evidence" value="ECO:0007669"/>
    <property type="project" value="InterPro"/>
</dbReference>
<feature type="domain" description="NodB homology" evidence="3">
    <location>
        <begin position="28"/>
        <end position="258"/>
    </location>
</feature>
<comment type="caution">
    <text evidence="4">The sequence shown here is derived from an EMBL/GenBank/DDBJ whole genome shotgun (WGS) entry which is preliminary data.</text>
</comment>
<dbReference type="EMBL" id="VORO01000017">
    <property type="protein sequence ID" value="TXD88058.1"/>
    <property type="molecule type" value="Genomic_DNA"/>
</dbReference>
<dbReference type="GO" id="GO:0046872">
    <property type="term" value="F:metal ion binding"/>
    <property type="evidence" value="ECO:0007669"/>
    <property type="project" value="UniProtKB-KW"/>
</dbReference>
<dbReference type="GO" id="GO:0016020">
    <property type="term" value="C:membrane"/>
    <property type="evidence" value="ECO:0007669"/>
    <property type="project" value="TreeGrafter"/>
</dbReference>
<dbReference type="OrthoDB" id="9812065at2"/>
<sequence>MKLIPVKTPWLFRKIFPNYVWNVKTDEKIIYLTFDDGPTPEVTDFVLDTLNAHQAKATFFCIGNNVEKHPKLFQRILAEGHRVGNHTQNHTKGWETTTAAYLQDVAAAEGIIQDSKFKVQGLGFEVQDSGFNTEISRQNSKAKNTSKVSLEDLGDNQQSSIDNLQSSIPKLFRPPYGLIKPAQSKQLMQLAYKIVMWDVISFDWEQELSEEKCLQNVISNTESGSIIVFHDSIKASKNMMYALPRMLAYFSEKGFRFESLK</sequence>
<evidence type="ECO:0000259" key="3">
    <source>
        <dbReference type="PROSITE" id="PS51677"/>
    </source>
</evidence>
<proteinExistence type="predicted"/>
<evidence type="ECO:0000313" key="5">
    <source>
        <dbReference type="Proteomes" id="UP000321578"/>
    </source>
</evidence>
<dbReference type="GO" id="GO:0005975">
    <property type="term" value="P:carbohydrate metabolic process"/>
    <property type="evidence" value="ECO:0007669"/>
    <property type="project" value="InterPro"/>
</dbReference>
<dbReference type="InterPro" id="IPR011330">
    <property type="entry name" value="Glyco_hydro/deAcase_b/a-brl"/>
</dbReference>
<organism evidence="4 5">
    <name type="scientific">Subsaximicrobium wynnwilliamsii</name>
    <dbReference type="NCBI Taxonomy" id="291179"/>
    <lineage>
        <taxon>Bacteria</taxon>
        <taxon>Pseudomonadati</taxon>
        <taxon>Bacteroidota</taxon>
        <taxon>Flavobacteriia</taxon>
        <taxon>Flavobacteriales</taxon>
        <taxon>Flavobacteriaceae</taxon>
        <taxon>Subsaximicrobium</taxon>
    </lineage>
</organism>
<keyword evidence="1" id="KW-0479">Metal-binding</keyword>
<dbReference type="RefSeq" id="WP_147087276.1">
    <property type="nucleotide sequence ID" value="NZ_VORM01000016.1"/>
</dbReference>
<keyword evidence="5" id="KW-1185">Reference proteome</keyword>
<protein>
    <submittedName>
        <fullName evidence="4">Polysaccharide deacetylase family protein</fullName>
    </submittedName>
</protein>
<evidence type="ECO:0000313" key="4">
    <source>
        <dbReference type="EMBL" id="TXD88058.1"/>
    </source>
</evidence>
<dbReference type="Pfam" id="PF01522">
    <property type="entry name" value="Polysacc_deac_1"/>
    <property type="match status" value="1"/>
</dbReference>